<dbReference type="PROSITE" id="PS51257">
    <property type="entry name" value="PROKAR_LIPOPROTEIN"/>
    <property type="match status" value="1"/>
</dbReference>
<dbReference type="STRING" id="861298.SAMN04488136_101138"/>
<evidence type="ECO:0000256" key="1">
    <source>
        <dbReference type="SAM" id="SignalP"/>
    </source>
</evidence>
<keyword evidence="3" id="KW-1185">Reference proteome</keyword>
<dbReference type="RefSeq" id="WP_093268289.1">
    <property type="nucleotide sequence ID" value="NZ_FNDD01000001.1"/>
</dbReference>
<accession>A0A1G7W295</accession>
<keyword evidence="1" id="KW-0732">Signal</keyword>
<proteinExistence type="predicted"/>
<feature type="chain" id="PRO_5011695522" evidence="1">
    <location>
        <begin position="22"/>
        <end position="88"/>
    </location>
</feature>
<dbReference type="AlphaFoldDB" id="A0A1G7W295"/>
<sequence>MSYLLKPLVFVCLVLGLSACASNQHRLGMYNAELRAEQTFNPNATQENIGYIPTGSGERMEGAYQIYTGKQSKDLSGTDSQFLEGFTE</sequence>
<name>A0A1G7W295_9VIBR</name>
<feature type="signal peptide" evidence="1">
    <location>
        <begin position="1"/>
        <end position="21"/>
    </location>
</feature>
<reference evidence="2 3" key="1">
    <citation type="submission" date="2016-10" db="EMBL/GenBank/DDBJ databases">
        <authorList>
            <person name="de Groot N.N."/>
        </authorList>
    </citation>
    <scope>NUCLEOTIDE SEQUENCE [LARGE SCALE GENOMIC DNA]</scope>
    <source>
        <strain evidence="2 3">CGMCC 1.10228</strain>
    </source>
</reference>
<protein>
    <submittedName>
        <fullName evidence="2">Uncharacterized protein</fullName>
    </submittedName>
</protein>
<dbReference type="OrthoDB" id="5879433at2"/>
<dbReference type="Proteomes" id="UP000198854">
    <property type="component" value="Unassembled WGS sequence"/>
</dbReference>
<evidence type="ECO:0000313" key="3">
    <source>
        <dbReference type="Proteomes" id="UP000198854"/>
    </source>
</evidence>
<gene>
    <name evidence="2" type="ORF">SAMN04488136_101138</name>
</gene>
<evidence type="ECO:0000313" key="2">
    <source>
        <dbReference type="EMBL" id="SDG66132.1"/>
    </source>
</evidence>
<dbReference type="EMBL" id="FNDD01000001">
    <property type="protein sequence ID" value="SDG66132.1"/>
    <property type="molecule type" value="Genomic_DNA"/>
</dbReference>
<organism evidence="2 3">
    <name type="scientific">Vibrio xiamenensis</name>
    <dbReference type="NCBI Taxonomy" id="861298"/>
    <lineage>
        <taxon>Bacteria</taxon>
        <taxon>Pseudomonadati</taxon>
        <taxon>Pseudomonadota</taxon>
        <taxon>Gammaproteobacteria</taxon>
        <taxon>Vibrionales</taxon>
        <taxon>Vibrionaceae</taxon>
        <taxon>Vibrio</taxon>
    </lineage>
</organism>